<feature type="region of interest" description="Disordered" evidence="1">
    <location>
        <begin position="746"/>
        <end position="773"/>
    </location>
</feature>
<dbReference type="GO" id="GO:0000398">
    <property type="term" value="P:mRNA splicing, via spliceosome"/>
    <property type="evidence" value="ECO:0007669"/>
    <property type="project" value="TreeGrafter"/>
</dbReference>
<feature type="compositionally biased region" description="Low complexity" evidence="1">
    <location>
        <begin position="427"/>
        <end position="438"/>
    </location>
</feature>
<proteinExistence type="predicted"/>
<keyword evidence="4" id="KW-1185">Reference proteome</keyword>
<name>A0A9P6ATM2_9AGAM</name>
<dbReference type="Pfam" id="PF04146">
    <property type="entry name" value="YTH"/>
    <property type="match status" value="1"/>
</dbReference>
<dbReference type="GO" id="GO:1990247">
    <property type="term" value="F:N6-methyladenosine-containing RNA reader activity"/>
    <property type="evidence" value="ECO:0007669"/>
    <property type="project" value="TreeGrafter"/>
</dbReference>
<protein>
    <recommendedName>
        <fullName evidence="2">YTH domain-containing protein</fullName>
    </recommendedName>
</protein>
<feature type="region of interest" description="Disordered" evidence="1">
    <location>
        <begin position="552"/>
        <end position="680"/>
    </location>
</feature>
<dbReference type="CDD" id="cd21134">
    <property type="entry name" value="YTH"/>
    <property type="match status" value="1"/>
</dbReference>
<evidence type="ECO:0000313" key="3">
    <source>
        <dbReference type="EMBL" id="KAF9511676.1"/>
    </source>
</evidence>
<dbReference type="EMBL" id="MU128997">
    <property type="protein sequence ID" value="KAF9511676.1"/>
    <property type="molecule type" value="Genomic_DNA"/>
</dbReference>
<accession>A0A9P6ATM2</accession>
<comment type="caution">
    <text evidence="3">The sequence shown here is derived from an EMBL/GenBank/DDBJ whole genome shotgun (WGS) entry which is preliminary data.</text>
</comment>
<reference evidence="3" key="1">
    <citation type="journal article" date="2020" name="Nat. Commun.">
        <title>Large-scale genome sequencing of mycorrhizal fungi provides insights into the early evolution of symbiotic traits.</title>
        <authorList>
            <person name="Miyauchi S."/>
            <person name="Kiss E."/>
            <person name="Kuo A."/>
            <person name="Drula E."/>
            <person name="Kohler A."/>
            <person name="Sanchez-Garcia M."/>
            <person name="Morin E."/>
            <person name="Andreopoulos B."/>
            <person name="Barry K.W."/>
            <person name="Bonito G."/>
            <person name="Buee M."/>
            <person name="Carver A."/>
            <person name="Chen C."/>
            <person name="Cichocki N."/>
            <person name="Clum A."/>
            <person name="Culley D."/>
            <person name="Crous P.W."/>
            <person name="Fauchery L."/>
            <person name="Girlanda M."/>
            <person name="Hayes R.D."/>
            <person name="Keri Z."/>
            <person name="LaButti K."/>
            <person name="Lipzen A."/>
            <person name="Lombard V."/>
            <person name="Magnuson J."/>
            <person name="Maillard F."/>
            <person name="Murat C."/>
            <person name="Nolan M."/>
            <person name="Ohm R.A."/>
            <person name="Pangilinan J."/>
            <person name="Pereira M.F."/>
            <person name="Perotto S."/>
            <person name="Peter M."/>
            <person name="Pfister S."/>
            <person name="Riley R."/>
            <person name="Sitrit Y."/>
            <person name="Stielow J.B."/>
            <person name="Szollosi G."/>
            <person name="Zifcakova L."/>
            <person name="Stursova M."/>
            <person name="Spatafora J.W."/>
            <person name="Tedersoo L."/>
            <person name="Vaario L.M."/>
            <person name="Yamada A."/>
            <person name="Yan M."/>
            <person name="Wang P."/>
            <person name="Xu J."/>
            <person name="Bruns T."/>
            <person name="Baldrian P."/>
            <person name="Vilgalys R."/>
            <person name="Dunand C."/>
            <person name="Henrissat B."/>
            <person name="Grigoriev I.V."/>
            <person name="Hibbett D."/>
            <person name="Nagy L.G."/>
            <person name="Martin F.M."/>
        </authorList>
    </citation>
    <scope>NUCLEOTIDE SEQUENCE</scope>
    <source>
        <strain evidence="3">UP504</strain>
    </source>
</reference>
<dbReference type="Gene3D" id="3.10.590.10">
    <property type="entry name" value="ph1033 like domains"/>
    <property type="match status" value="2"/>
</dbReference>
<dbReference type="OrthoDB" id="6103986at2759"/>
<dbReference type="AlphaFoldDB" id="A0A9P6ATM2"/>
<feature type="region of interest" description="Disordered" evidence="1">
    <location>
        <begin position="1"/>
        <end position="51"/>
    </location>
</feature>
<dbReference type="GO" id="GO:0005654">
    <property type="term" value="C:nucleoplasm"/>
    <property type="evidence" value="ECO:0007669"/>
    <property type="project" value="TreeGrafter"/>
</dbReference>
<dbReference type="Proteomes" id="UP000886523">
    <property type="component" value="Unassembled WGS sequence"/>
</dbReference>
<gene>
    <name evidence="3" type="ORF">BS47DRAFT_1486732</name>
</gene>
<evidence type="ECO:0000313" key="4">
    <source>
        <dbReference type="Proteomes" id="UP000886523"/>
    </source>
</evidence>
<feature type="region of interest" description="Disordered" evidence="1">
    <location>
        <begin position="398"/>
        <end position="461"/>
    </location>
</feature>
<dbReference type="GO" id="GO:0000381">
    <property type="term" value="P:regulation of alternative mRNA splicing, via spliceosome"/>
    <property type="evidence" value="ECO:0007669"/>
    <property type="project" value="TreeGrafter"/>
</dbReference>
<feature type="compositionally biased region" description="Basic and acidic residues" evidence="1">
    <location>
        <begin position="591"/>
        <end position="610"/>
    </location>
</feature>
<dbReference type="GO" id="GO:0003729">
    <property type="term" value="F:mRNA binding"/>
    <property type="evidence" value="ECO:0007669"/>
    <property type="project" value="TreeGrafter"/>
</dbReference>
<dbReference type="PROSITE" id="PS50882">
    <property type="entry name" value="YTH"/>
    <property type="match status" value="1"/>
</dbReference>
<dbReference type="InterPro" id="IPR045168">
    <property type="entry name" value="YTH_prot"/>
</dbReference>
<organism evidence="3 4">
    <name type="scientific">Hydnum rufescens UP504</name>
    <dbReference type="NCBI Taxonomy" id="1448309"/>
    <lineage>
        <taxon>Eukaryota</taxon>
        <taxon>Fungi</taxon>
        <taxon>Dikarya</taxon>
        <taxon>Basidiomycota</taxon>
        <taxon>Agaricomycotina</taxon>
        <taxon>Agaricomycetes</taxon>
        <taxon>Cantharellales</taxon>
        <taxon>Hydnaceae</taxon>
        <taxon>Hydnum</taxon>
    </lineage>
</organism>
<evidence type="ECO:0000256" key="1">
    <source>
        <dbReference type="SAM" id="MobiDB-lite"/>
    </source>
</evidence>
<dbReference type="InterPro" id="IPR007275">
    <property type="entry name" value="YTH_domain"/>
</dbReference>
<feature type="compositionally biased region" description="Polar residues" evidence="1">
    <location>
        <begin position="35"/>
        <end position="51"/>
    </location>
</feature>
<dbReference type="PANTHER" id="PTHR12357:SF3">
    <property type="entry name" value="YTH DOMAIN-CONTAINING PROTEIN 1"/>
    <property type="match status" value="1"/>
</dbReference>
<feature type="domain" description="YTH" evidence="2">
    <location>
        <begin position="475"/>
        <end position="745"/>
    </location>
</feature>
<sequence length="773" mass="85721">MDDIPSNDYHSLSQDRPGHYPSLGPPHYQEGYPLTQLSYPHQPASPSQNTLSRYVQPQVHSPQFLPPYTAHYMPSPFPAVPPMAYYYPYRPTPAVIPNSDILIQISLVKLIHGLAKYVLAYGVSSRPIPVPHESAVAGLATVPQVPLIFPVTPASESWHPGPVVGTEYKQYSSYPLQPPFSAHTMGLHTGGYVSAPPHIPHVPPLSDTSYPSSSLLPILLYPSIARIPPHIIRNCAAVSSTTSKTPTEIVDHTSRTPHPIVPSGSCGLGTFLPTVLTTNCYGFSNPFNFRLHRQLHCQPQVQTFVVERKITRRAVFSLFFLFLTPIVPSSTTTLKRIFSHAVATCNGRYLRPNNPRYLPLVCKVRNRDEDFRAGVGAQRGLGMHARWVQTYKAQAHESGADHGVQVGPASGGIRNSEGSSPPERRTPSISSGQSPSSGERPTSHSPATAKLHDSNSGSVSFASTNSSLLANHFPQRYFILKSLTYEDLNMSVERKLWATQPHNEAILDQAYRTSKDVFLIFGANRTGDFSAMQGNDREDYNQPRLFLSPEYRPLRKSPGQISPRDAKKQPEVASAPAVMNQQYRRSPVPSNRREVGTYEAKSPFHLDRAAPLRAMRRTPHPPQDNEASSSKTRNEADVDSVYGLNSLSLQEDPPAQPIQGLDDPSLHPTSPEGSLLPTLDDRAQTSGRVTTWGTPFSVEWIRVQPLPFHRTRHLRNPWNTDREVKVSRDGTELEPEIGRRLLREWDELPATPIGEPSRRSLGGRATFGRGPRR</sequence>
<evidence type="ECO:0000259" key="2">
    <source>
        <dbReference type="PROSITE" id="PS50882"/>
    </source>
</evidence>
<dbReference type="PANTHER" id="PTHR12357">
    <property type="entry name" value="YTH YT521-B HOMOLOGY DOMAIN-CONTAINING"/>
    <property type="match status" value="1"/>
</dbReference>